<dbReference type="AlphaFoldDB" id="A0A9E8MWU2"/>
<proteinExistence type="predicted"/>
<keyword evidence="3" id="KW-1185">Reference proteome</keyword>
<protein>
    <recommendedName>
        <fullName evidence="1">DUF6791 domain-containing protein</fullName>
    </recommendedName>
</protein>
<organism evidence="2 3">
    <name type="scientific">Lacinutrix neustonica</name>
    <dbReference type="NCBI Taxonomy" id="2980107"/>
    <lineage>
        <taxon>Bacteria</taxon>
        <taxon>Pseudomonadati</taxon>
        <taxon>Bacteroidota</taxon>
        <taxon>Flavobacteriia</taxon>
        <taxon>Flavobacteriales</taxon>
        <taxon>Flavobacteriaceae</taxon>
        <taxon>Lacinutrix</taxon>
    </lineage>
</organism>
<sequence>MIVSLAENNQDIERLLKKGYALAIDSNHLVVRDIPYLDNNGNLKIGAIVSIVNFISRIK</sequence>
<dbReference type="Proteomes" id="UP001164705">
    <property type="component" value="Chromosome"/>
</dbReference>
<evidence type="ECO:0000259" key="1">
    <source>
        <dbReference type="Pfam" id="PF20590"/>
    </source>
</evidence>
<dbReference type="Pfam" id="PF20590">
    <property type="entry name" value="DUF6791"/>
    <property type="match status" value="1"/>
</dbReference>
<accession>A0A9E8MWU2</accession>
<name>A0A9E8MWU2_9FLAO</name>
<dbReference type="EMBL" id="CP113088">
    <property type="protein sequence ID" value="WAC02491.1"/>
    <property type="molecule type" value="Genomic_DNA"/>
</dbReference>
<reference evidence="2" key="1">
    <citation type="submission" date="2022-11" db="EMBL/GenBank/DDBJ databases">
        <title>Lacinutrix neustonica HL-RS19T sp. nov., isolated from the surface microlayer sample of brackish Lake Shihwa.</title>
        <authorList>
            <person name="Choi J.Y."/>
            <person name="Hwang C.Y."/>
        </authorList>
    </citation>
    <scope>NUCLEOTIDE SEQUENCE</scope>
    <source>
        <strain evidence="2">HL-RS19</strain>
    </source>
</reference>
<gene>
    <name evidence="2" type="ORF">N7U66_01910</name>
</gene>
<dbReference type="InterPro" id="IPR046741">
    <property type="entry name" value="DUF6791"/>
</dbReference>
<evidence type="ECO:0000313" key="3">
    <source>
        <dbReference type="Proteomes" id="UP001164705"/>
    </source>
</evidence>
<evidence type="ECO:0000313" key="2">
    <source>
        <dbReference type="EMBL" id="WAC02491.1"/>
    </source>
</evidence>
<feature type="domain" description="DUF6791" evidence="1">
    <location>
        <begin position="10"/>
        <end position="55"/>
    </location>
</feature>
<dbReference type="RefSeq" id="WP_267677089.1">
    <property type="nucleotide sequence ID" value="NZ_CP113088.1"/>
</dbReference>
<dbReference type="KEGG" id="lnu:N7U66_01910"/>